<reference evidence="2 3" key="1">
    <citation type="journal article" date="2015" name="Genome Announc.">
        <title>Expanding the biotechnology potential of lactobacilli through comparative genomics of 213 strains and associated genera.</title>
        <authorList>
            <person name="Sun Z."/>
            <person name="Harris H.M."/>
            <person name="McCann A."/>
            <person name="Guo C."/>
            <person name="Argimon S."/>
            <person name="Zhang W."/>
            <person name="Yang X."/>
            <person name="Jeffery I.B."/>
            <person name="Cooney J.C."/>
            <person name="Kagawa T.F."/>
            <person name="Liu W."/>
            <person name="Song Y."/>
            <person name="Salvetti E."/>
            <person name="Wrobel A."/>
            <person name="Rasinkangas P."/>
            <person name="Parkhill J."/>
            <person name="Rea M.C."/>
            <person name="O'Sullivan O."/>
            <person name="Ritari J."/>
            <person name="Douillard F.P."/>
            <person name="Paul Ross R."/>
            <person name="Yang R."/>
            <person name="Briner A.E."/>
            <person name="Felis G.E."/>
            <person name="de Vos W.M."/>
            <person name="Barrangou R."/>
            <person name="Klaenhammer T.R."/>
            <person name="Caufield P.W."/>
            <person name="Cui Y."/>
            <person name="Zhang H."/>
            <person name="O'Toole P.W."/>
        </authorList>
    </citation>
    <scope>NUCLEOTIDE SEQUENCE [LARGE SCALE GENOMIC DNA]</scope>
    <source>
        <strain evidence="2 3">DSM 16982</strain>
    </source>
</reference>
<dbReference type="Proteomes" id="UP000051302">
    <property type="component" value="Unassembled WGS sequence"/>
</dbReference>
<sequence>MQAAFLTNIWILGILTIMFGNTTVDLNLFWRIIGISVLFAVTFGLIYPYVWNYGTWMAPINIMVTTVANILCGFGAVYLLSKLMFNLIRPYWWEIILADLILHVLMFYIYRNYENKQLVKKLNQLK</sequence>
<feature type="transmembrane region" description="Helical" evidence="1">
    <location>
        <begin position="28"/>
        <end position="50"/>
    </location>
</feature>
<keyword evidence="1" id="KW-0812">Transmembrane</keyword>
<accession>A0A0R1WQQ3</accession>
<protein>
    <recommendedName>
        <fullName evidence="4">Integral membrane protein</fullName>
    </recommendedName>
</protein>
<evidence type="ECO:0000313" key="3">
    <source>
        <dbReference type="Proteomes" id="UP000051302"/>
    </source>
</evidence>
<name>A0A0R1WQQ3_9LACO</name>
<proteinExistence type="predicted"/>
<evidence type="ECO:0000313" key="2">
    <source>
        <dbReference type="EMBL" id="KRM18187.1"/>
    </source>
</evidence>
<feature type="transmembrane region" description="Helical" evidence="1">
    <location>
        <begin position="5"/>
        <end position="22"/>
    </location>
</feature>
<gene>
    <name evidence="2" type="ORF">FD31_GL001515</name>
</gene>
<keyword evidence="3" id="KW-1185">Reference proteome</keyword>
<evidence type="ECO:0000256" key="1">
    <source>
        <dbReference type="SAM" id="Phobius"/>
    </source>
</evidence>
<feature type="transmembrane region" description="Helical" evidence="1">
    <location>
        <begin position="91"/>
        <end position="110"/>
    </location>
</feature>
<feature type="transmembrane region" description="Helical" evidence="1">
    <location>
        <begin position="62"/>
        <end position="85"/>
    </location>
</feature>
<organism evidence="2 3">
    <name type="scientific">Companilactobacillus nantensis DSM 16982</name>
    <dbReference type="NCBI Taxonomy" id="1423774"/>
    <lineage>
        <taxon>Bacteria</taxon>
        <taxon>Bacillati</taxon>
        <taxon>Bacillota</taxon>
        <taxon>Bacilli</taxon>
        <taxon>Lactobacillales</taxon>
        <taxon>Lactobacillaceae</taxon>
        <taxon>Companilactobacillus</taxon>
    </lineage>
</organism>
<dbReference type="AlphaFoldDB" id="A0A0R1WQQ3"/>
<dbReference type="STRING" id="1423774.FD31_GL001515"/>
<evidence type="ECO:0008006" key="4">
    <source>
        <dbReference type="Google" id="ProtNLM"/>
    </source>
</evidence>
<keyword evidence="1" id="KW-0472">Membrane</keyword>
<keyword evidence="1" id="KW-1133">Transmembrane helix</keyword>
<dbReference type="PATRIC" id="fig|1423774.3.peg.1569"/>
<comment type="caution">
    <text evidence="2">The sequence shown here is derived from an EMBL/GenBank/DDBJ whole genome shotgun (WGS) entry which is preliminary data.</text>
</comment>
<dbReference type="EMBL" id="AZFV01000003">
    <property type="protein sequence ID" value="KRM18187.1"/>
    <property type="molecule type" value="Genomic_DNA"/>
</dbReference>